<dbReference type="AlphaFoldDB" id="S2DFN4"/>
<reference evidence="1 2" key="1">
    <citation type="journal article" date="2013" name="Genome Announc.">
        <title>Draft Genome Sequence of Indibacter alkaliphilus Strain LW1T, Isolated from Lonar Lake, a Haloalkaline Lake in the Buldana District of Maharashtra, India.</title>
        <authorList>
            <person name="Singh A."/>
            <person name="Kumar Jangir P."/>
            <person name="Sharma R."/>
            <person name="Singh A."/>
            <person name="Kumar Pinnaka A."/>
            <person name="Shivaji S."/>
        </authorList>
    </citation>
    <scope>NUCLEOTIDE SEQUENCE [LARGE SCALE GENOMIC DNA]</scope>
    <source>
        <strain evidence="2">CCUG 57479 / KCTC 22604 / LW1</strain>
    </source>
</reference>
<comment type="caution">
    <text evidence="1">The sequence shown here is derived from an EMBL/GenBank/DDBJ whole genome shotgun (WGS) entry which is preliminary data.</text>
</comment>
<keyword evidence="2" id="KW-1185">Reference proteome</keyword>
<evidence type="ECO:0000313" key="2">
    <source>
        <dbReference type="Proteomes" id="UP000006073"/>
    </source>
</evidence>
<evidence type="ECO:0000313" key="1">
    <source>
        <dbReference type="EMBL" id="EOZ97927.1"/>
    </source>
</evidence>
<accession>S2DFN4</accession>
<proteinExistence type="predicted"/>
<protein>
    <submittedName>
        <fullName evidence="1">Uncharacterized protein</fullName>
    </submittedName>
</protein>
<dbReference type="STRING" id="1189612.A33Q_1579"/>
<name>S2DFN4_INDAL</name>
<sequence>MKGSRRGGKGAKDLRGLFLNGFDREDFVSRQDARTQRDNNELF</sequence>
<dbReference type="EMBL" id="ALWO02000026">
    <property type="protein sequence ID" value="EOZ97927.1"/>
    <property type="molecule type" value="Genomic_DNA"/>
</dbReference>
<gene>
    <name evidence="1" type="ORF">A33Q_1579</name>
</gene>
<dbReference type="Proteomes" id="UP000006073">
    <property type="component" value="Unassembled WGS sequence"/>
</dbReference>
<organism evidence="1 2">
    <name type="scientific">Indibacter alkaliphilus (strain CCUG 57479 / KCTC 22604 / LW1)</name>
    <dbReference type="NCBI Taxonomy" id="1189612"/>
    <lineage>
        <taxon>Bacteria</taxon>
        <taxon>Pseudomonadati</taxon>
        <taxon>Bacteroidota</taxon>
        <taxon>Cytophagia</taxon>
        <taxon>Cytophagales</taxon>
        <taxon>Cyclobacteriaceae</taxon>
    </lineage>
</organism>